<evidence type="ECO:0000256" key="10">
    <source>
        <dbReference type="RuleBase" id="RU366043"/>
    </source>
</evidence>
<evidence type="ECO:0000256" key="4">
    <source>
        <dbReference type="ARBA" id="ARBA00022692"/>
    </source>
</evidence>
<comment type="similarity">
    <text evidence="1 10">Belongs to the methyltransferase superfamily.</text>
</comment>
<dbReference type="AlphaFoldDB" id="A0A2U1NA19"/>
<feature type="transmembrane region" description="Helical" evidence="10">
    <location>
        <begin position="12"/>
        <end position="31"/>
    </location>
</feature>
<dbReference type="GO" id="GO:0032259">
    <property type="term" value="P:methylation"/>
    <property type="evidence" value="ECO:0007669"/>
    <property type="project" value="UniProtKB-KW"/>
</dbReference>
<dbReference type="OrthoDB" id="2013972at2759"/>
<evidence type="ECO:0000256" key="5">
    <source>
        <dbReference type="ARBA" id="ARBA00022968"/>
    </source>
</evidence>
<dbReference type="InterPro" id="IPR004159">
    <property type="entry name" value="Put_SAM_MeTrfase"/>
</dbReference>
<evidence type="ECO:0000256" key="9">
    <source>
        <dbReference type="ARBA" id="ARBA00060399"/>
    </source>
</evidence>
<protein>
    <recommendedName>
        <fullName evidence="10">Methyltransferase</fullName>
        <ecNumber evidence="10">2.1.1.-</ecNumber>
    </recommendedName>
</protein>
<dbReference type="Pfam" id="PF03141">
    <property type="entry name" value="Methyltransf_29"/>
    <property type="match status" value="1"/>
</dbReference>
<dbReference type="EMBL" id="PKPP01003264">
    <property type="protein sequence ID" value="PWA70317.1"/>
    <property type="molecule type" value="Genomic_DNA"/>
</dbReference>
<keyword evidence="5 10" id="KW-0735">Signal-anchor</keyword>
<evidence type="ECO:0000256" key="2">
    <source>
        <dbReference type="ARBA" id="ARBA00022603"/>
    </source>
</evidence>
<evidence type="ECO:0000256" key="6">
    <source>
        <dbReference type="ARBA" id="ARBA00022989"/>
    </source>
</evidence>
<dbReference type="GO" id="GO:0016020">
    <property type="term" value="C:membrane"/>
    <property type="evidence" value="ECO:0007669"/>
    <property type="project" value="UniProtKB-SubCell"/>
</dbReference>
<dbReference type="Gene3D" id="3.40.50.150">
    <property type="entry name" value="Vaccinia Virus protein VP39"/>
    <property type="match status" value="2"/>
</dbReference>
<dbReference type="Proteomes" id="UP000245207">
    <property type="component" value="Unassembled WGS sequence"/>
</dbReference>
<dbReference type="InterPro" id="IPR029063">
    <property type="entry name" value="SAM-dependent_MTases_sf"/>
</dbReference>
<evidence type="ECO:0000256" key="1">
    <source>
        <dbReference type="ARBA" id="ARBA00008361"/>
    </source>
</evidence>
<accession>A0A2U1NA19</accession>
<dbReference type="SUPFAM" id="SSF53335">
    <property type="entry name" value="S-adenosyl-L-methionine-dependent methyltransferases"/>
    <property type="match status" value="2"/>
</dbReference>
<dbReference type="PANTHER" id="PTHR10108">
    <property type="entry name" value="SAM-DEPENDENT METHYLTRANSFERASE"/>
    <property type="match status" value="1"/>
</dbReference>
<dbReference type="GO" id="GO:0008168">
    <property type="term" value="F:methyltransferase activity"/>
    <property type="evidence" value="ECO:0007669"/>
    <property type="project" value="UniProtKB-UniRule"/>
</dbReference>
<evidence type="ECO:0000313" key="12">
    <source>
        <dbReference type="Proteomes" id="UP000245207"/>
    </source>
</evidence>
<evidence type="ECO:0000256" key="7">
    <source>
        <dbReference type="ARBA" id="ARBA00023136"/>
    </source>
</evidence>
<dbReference type="STRING" id="35608.A0A2U1NA19"/>
<keyword evidence="4 10" id="KW-0812">Transmembrane</keyword>
<keyword evidence="12" id="KW-1185">Reference proteome</keyword>
<dbReference type="EC" id="2.1.1.-" evidence="10"/>
<reference evidence="11 12" key="1">
    <citation type="journal article" date="2018" name="Mol. Plant">
        <title>The genome of Artemisia annua provides insight into the evolution of Asteraceae family and artemisinin biosynthesis.</title>
        <authorList>
            <person name="Shen Q."/>
            <person name="Zhang L."/>
            <person name="Liao Z."/>
            <person name="Wang S."/>
            <person name="Yan T."/>
            <person name="Shi P."/>
            <person name="Liu M."/>
            <person name="Fu X."/>
            <person name="Pan Q."/>
            <person name="Wang Y."/>
            <person name="Lv Z."/>
            <person name="Lu X."/>
            <person name="Zhang F."/>
            <person name="Jiang W."/>
            <person name="Ma Y."/>
            <person name="Chen M."/>
            <person name="Hao X."/>
            <person name="Li L."/>
            <person name="Tang Y."/>
            <person name="Lv G."/>
            <person name="Zhou Y."/>
            <person name="Sun X."/>
            <person name="Brodelius P.E."/>
            <person name="Rose J.K.C."/>
            <person name="Tang K."/>
        </authorList>
    </citation>
    <scope>NUCLEOTIDE SEQUENCE [LARGE SCALE GENOMIC DNA]</scope>
    <source>
        <strain evidence="12">cv. Huhao1</strain>
        <tissue evidence="11">Leaf</tissue>
    </source>
</reference>
<dbReference type="PANTHER" id="PTHR10108:SF968">
    <property type="entry name" value="METHYLTRANSFERASE PMT19-RELATED"/>
    <property type="match status" value="1"/>
</dbReference>
<keyword evidence="6 10" id="KW-1133">Transmembrane helix</keyword>
<dbReference type="GO" id="GO:0005768">
    <property type="term" value="C:endosome"/>
    <property type="evidence" value="ECO:0007669"/>
    <property type="project" value="TreeGrafter"/>
</dbReference>
<gene>
    <name evidence="11" type="ORF">CTI12_AA098890</name>
</gene>
<dbReference type="GO" id="GO:0005802">
    <property type="term" value="C:trans-Golgi network"/>
    <property type="evidence" value="ECO:0007669"/>
    <property type="project" value="TreeGrafter"/>
</dbReference>
<comment type="subcellular location">
    <subcellularLocation>
        <location evidence="9">Endomembrane system</location>
        <topology evidence="9">Single-pass type II membrane protein</topology>
    </subcellularLocation>
    <subcellularLocation>
        <location evidence="10">Membrane</location>
        <topology evidence="10">Single-pass type II membrane protein</topology>
    </subcellularLocation>
</comment>
<keyword evidence="8 10" id="KW-0325">Glycoprotein</keyword>
<organism evidence="11 12">
    <name type="scientific">Artemisia annua</name>
    <name type="common">Sweet wormwood</name>
    <dbReference type="NCBI Taxonomy" id="35608"/>
    <lineage>
        <taxon>Eukaryota</taxon>
        <taxon>Viridiplantae</taxon>
        <taxon>Streptophyta</taxon>
        <taxon>Embryophyta</taxon>
        <taxon>Tracheophyta</taxon>
        <taxon>Spermatophyta</taxon>
        <taxon>Magnoliopsida</taxon>
        <taxon>eudicotyledons</taxon>
        <taxon>Gunneridae</taxon>
        <taxon>Pentapetalae</taxon>
        <taxon>asterids</taxon>
        <taxon>campanulids</taxon>
        <taxon>Asterales</taxon>
        <taxon>Asteraceae</taxon>
        <taxon>Asteroideae</taxon>
        <taxon>Anthemideae</taxon>
        <taxon>Artemisiinae</taxon>
        <taxon>Artemisia</taxon>
    </lineage>
</organism>
<keyword evidence="3 10" id="KW-0808">Transferase</keyword>
<name>A0A2U1NA19_ARTAN</name>
<proteinExistence type="inferred from homology"/>
<comment type="caution">
    <text evidence="11">The sequence shown here is derived from an EMBL/GenBank/DDBJ whole genome shotgun (WGS) entry which is preliminary data.</text>
</comment>
<keyword evidence="2 10" id="KW-0489">Methyltransferase</keyword>
<dbReference type="FunFam" id="3.40.50.150:FF:000076">
    <property type="entry name" value="probable methyltransferase PMT21"/>
    <property type="match status" value="1"/>
</dbReference>
<keyword evidence="7 10" id="KW-0472">Membrane</keyword>
<evidence type="ECO:0000256" key="8">
    <source>
        <dbReference type="ARBA" id="ARBA00023180"/>
    </source>
</evidence>
<sequence length="589" mass="67543">MTKPSSSPIFKNPLITLFFILIICTFSYILGSYKSTFSTTNINIQEKCLNHTKYVTLMHNDTHTPLDFEAHHAFDLQPLYAPKKFKFCSGNYTHYCPCQDPFREKLFKVEKMLHRERHCPEKEGEILRCLVPKPVGYKKPFSWPKSRGEAWFSNVPFKTLTESKKQQNWVRLVGDRLVFPGGGTSFQKGVKGYVDVLKKIVPLQSGAIRTVLDTGCGVASFGDALMDYNIITMSIAPRDIHEAQVQFALERGLPAMLGVLGTYRLPYPSRSFDMAHCSRCLIPWTEYDGLYLMEIDRLLRPGGYWVLSGPPINWKAKYTASDGTIKDPKKELTRLENLAAQLCWRKIKAKGPIAVWQKPTNHIDCIQKKKDLKSPKFCDKNDDHDDGWYRKMEACITSLPQVEHTEDVSGGVLENWPKRLSTIPPRIMQIRDIKPKDFLEDMLMWKKRILTYGHVLKSLSSGGYRNIMDMNAGLGGFAASLSNVSVDSWCLTVSYLLDCRCEPFSTYPRSYDLIHADNVFSLYMNKCDIMDIFIEMYRILRPKGTIIIVDHVDIVVKVKSHTDQMRWHTKVSDTEDGPFGPRKLLFIDI</sequence>
<evidence type="ECO:0000256" key="3">
    <source>
        <dbReference type="ARBA" id="ARBA00022679"/>
    </source>
</evidence>
<evidence type="ECO:0000313" key="11">
    <source>
        <dbReference type="EMBL" id="PWA70317.1"/>
    </source>
</evidence>